<evidence type="ECO:0000256" key="4">
    <source>
        <dbReference type="ARBA" id="ARBA00022723"/>
    </source>
</evidence>
<reference evidence="15" key="1">
    <citation type="journal article" date="2004" name="Nature">
        <title>Genome duplication in the teleost fish Tetraodon nigroviridis reveals the early vertebrate proto-karyotype.</title>
        <authorList>
            <person name="Jaillon O."/>
            <person name="Aury J.-M."/>
            <person name="Brunet F."/>
            <person name="Petit J.-L."/>
            <person name="Stange-Thomann N."/>
            <person name="Mauceli E."/>
            <person name="Bouneau L."/>
            <person name="Fischer C."/>
            <person name="Ozouf-Costaz C."/>
            <person name="Bernot A."/>
            <person name="Nicaud S."/>
            <person name="Jaffe D."/>
            <person name="Fisher S."/>
            <person name="Lutfalla G."/>
            <person name="Dossat C."/>
            <person name="Segurens B."/>
            <person name="Dasilva C."/>
            <person name="Salanoubat M."/>
            <person name="Levy M."/>
            <person name="Boudet N."/>
            <person name="Castellano S."/>
            <person name="Anthouard V."/>
            <person name="Jubin C."/>
            <person name="Castelli V."/>
            <person name="Katinka M."/>
            <person name="Vacherie B."/>
            <person name="Biemont C."/>
            <person name="Skalli Z."/>
            <person name="Cattolico L."/>
            <person name="Poulain J."/>
            <person name="De Berardinis V."/>
            <person name="Cruaud C."/>
            <person name="Duprat S."/>
            <person name="Brottier P."/>
            <person name="Coutanceau J.-P."/>
            <person name="Gouzy J."/>
            <person name="Parra G."/>
            <person name="Lardier G."/>
            <person name="Chapple C."/>
            <person name="McKernan K.J."/>
            <person name="McEwan P."/>
            <person name="Bosak S."/>
            <person name="Kellis M."/>
            <person name="Volff J.-N."/>
            <person name="Guigo R."/>
            <person name="Zody M.C."/>
            <person name="Mesirov J."/>
            <person name="Lindblad-Toh K."/>
            <person name="Birren B."/>
            <person name="Nusbaum C."/>
            <person name="Kahn D."/>
            <person name="Robinson-Rechavi M."/>
            <person name="Laudet V."/>
            <person name="Schachter V."/>
            <person name="Quetier F."/>
            <person name="Saurin W."/>
            <person name="Scarpelli C."/>
            <person name="Wincker P."/>
            <person name="Lander E.S."/>
            <person name="Weissenbach J."/>
            <person name="Roest Crollius H."/>
        </authorList>
    </citation>
    <scope>NUCLEOTIDE SEQUENCE [LARGE SCALE GENOMIC DNA]</scope>
</reference>
<dbReference type="PANTHER" id="PTHR24384">
    <property type="entry name" value="FINGER PUTATIVE TRANSCRIPTION FACTOR FAMILY-RELATED"/>
    <property type="match status" value="1"/>
</dbReference>
<evidence type="ECO:0000259" key="14">
    <source>
        <dbReference type="PROSITE" id="PS50157"/>
    </source>
</evidence>
<dbReference type="EMBL" id="CAAE01014563">
    <property type="protein sequence ID" value="CAF98688.1"/>
    <property type="molecule type" value="Genomic_DNA"/>
</dbReference>
<dbReference type="SUPFAM" id="SSF57667">
    <property type="entry name" value="beta-beta-alpha zinc fingers"/>
    <property type="match status" value="5"/>
</dbReference>
<dbReference type="PANTHER" id="PTHR24384:SF196">
    <property type="entry name" value="ZINC FINGER AND BTB DOMAIN-CONTAINING PROTEIN 11"/>
    <property type="match status" value="1"/>
</dbReference>
<keyword evidence="10" id="KW-0804">Transcription</keyword>
<feature type="domain" description="C2H2-type" evidence="14">
    <location>
        <begin position="453"/>
        <end position="480"/>
    </location>
</feature>
<feature type="domain" description="C2H2-type" evidence="14">
    <location>
        <begin position="310"/>
        <end position="341"/>
    </location>
</feature>
<proteinExistence type="inferred from homology"/>
<dbReference type="FunFam" id="3.30.160.60:FF:001049">
    <property type="entry name" value="zinc finger protein 319"/>
    <property type="match status" value="1"/>
</dbReference>
<reference evidence="15" key="2">
    <citation type="submission" date="2004-02" db="EMBL/GenBank/DDBJ databases">
        <authorList>
            <consortium name="Genoscope"/>
            <consortium name="Whitehead Institute Centre for Genome Research"/>
        </authorList>
    </citation>
    <scope>NUCLEOTIDE SEQUENCE</scope>
</reference>
<comment type="function">
    <text evidence="1">May be involved in transcriptional regulation.</text>
</comment>
<dbReference type="GO" id="GO:0000981">
    <property type="term" value="F:DNA-binding transcription factor activity, RNA polymerase II-specific"/>
    <property type="evidence" value="ECO:0007669"/>
    <property type="project" value="TreeGrafter"/>
</dbReference>
<feature type="domain" description="C2H2-type" evidence="14">
    <location>
        <begin position="254"/>
        <end position="281"/>
    </location>
</feature>
<evidence type="ECO:0000256" key="10">
    <source>
        <dbReference type="ARBA" id="ARBA00023163"/>
    </source>
</evidence>
<evidence type="ECO:0000256" key="2">
    <source>
        <dbReference type="ARBA" id="ARBA00004123"/>
    </source>
</evidence>
<gene>
    <name evidence="15" type="ORF">GSTENG00016487001</name>
</gene>
<dbReference type="PROSITE" id="PS50157">
    <property type="entry name" value="ZINC_FINGER_C2H2_2"/>
    <property type="match status" value="10"/>
</dbReference>
<feature type="region of interest" description="Disordered" evidence="13">
    <location>
        <begin position="496"/>
        <end position="537"/>
    </location>
</feature>
<dbReference type="OrthoDB" id="8922241at2759"/>
<dbReference type="GO" id="GO:0008270">
    <property type="term" value="F:zinc ion binding"/>
    <property type="evidence" value="ECO:0007669"/>
    <property type="project" value="UniProtKB-KW"/>
</dbReference>
<feature type="domain" description="C2H2-type" evidence="14">
    <location>
        <begin position="398"/>
        <end position="420"/>
    </location>
</feature>
<sequence length="578" mass="64389">MELLCAARRLLPLQRGLILNETTSARPNPAALSPRFPGVFPSGKKTEVVGLECVLMAESETECDTPGLDTLGSECVIAHSHVDLHYGAETEIMTEEKRGLELEIHGSDLKIQGLGADLGTVTCVDAIVAESDHDYIKVEHSDMQCFGGAEIKTATGETLLGEVLLKTESEHVVKVESDHGGELTVESENGVIIHEAHGLQCNDSFAVEASLKQHMKIHMKEKPYVPGVEIMGKDVMDAFSLKSHQMIHLPDKPHRCSECGKSFAAAITLREHMKMHAEDKPYKCTQCRKSFVRRRHLKKHQEVHAREKPYTCGQCGKGFATTSNLKQHQKSHAAVVLGDKPHLCAQCGKCFAAAATLREHQRIHASDKPYKCNMCRKSFVRKRHLKKHQQVHAGGKPYTCRHCNKGFNHSSSLSRHHKTHLQSAVYPQPQPGKPLSYGSPPKQRVHQQGDKPYMCHHCDKGFNHSSSLSRHQRVHSEAEGKSYPCAHCGKRFNHSSSLARHQRVHLESKQQQQQQVAPPQSPPPPPQPYGSLATPKAFANNTFPKQRLLAVEKPYRCSQCGKGFNHSSSLSRHHRIHI</sequence>
<comment type="subcellular location">
    <subcellularLocation>
        <location evidence="2">Nucleus</location>
    </subcellularLocation>
</comment>
<feature type="domain" description="C2H2-type" evidence="14">
    <location>
        <begin position="555"/>
        <end position="578"/>
    </location>
</feature>
<accession>Q4SKZ4</accession>
<dbReference type="GO" id="GO:0000978">
    <property type="term" value="F:RNA polymerase II cis-regulatory region sequence-specific DNA binding"/>
    <property type="evidence" value="ECO:0007669"/>
    <property type="project" value="TreeGrafter"/>
</dbReference>
<dbReference type="InterPro" id="IPR036236">
    <property type="entry name" value="Znf_C2H2_sf"/>
</dbReference>
<feature type="domain" description="C2H2-type" evidence="14">
    <location>
        <begin position="370"/>
        <end position="397"/>
    </location>
</feature>
<feature type="domain" description="C2H2-type" evidence="14">
    <location>
        <begin position="194"/>
        <end position="223"/>
    </location>
</feature>
<organism evidence="15">
    <name type="scientific">Tetraodon nigroviridis</name>
    <name type="common">Spotted green pufferfish</name>
    <name type="synonym">Chelonodon nigroviridis</name>
    <dbReference type="NCBI Taxonomy" id="99883"/>
    <lineage>
        <taxon>Eukaryota</taxon>
        <taxon>Metazoa</taxon>
        <taxon>Chordata</taxon>
        <taxon>Craniata</taxon>
        <taxon>Vertebrata</taxon>
        <taxon>Euteleostomi</taxon>
        <taxon>Actinopterygii</taxon>
        <taxon>Neopterygii</taxon>
        <taxon>Teleostei</taxon>
        <taxon>Neoteleostei</taxon>
        <taxon>Acanthomorphata</taxon>
        <taxon>Eupercaria</taxon>
        <taxon>Tetraodontiformes</taxon>
        <taxon>Tetradontoidea</taxon>
        <taxon>Tetraodontidae</taxon>
        <taxon>Tetraodon</taxon>
    </lineage>
</organism>
<keyword evidence="9" id="KW-0238">DNA-binding</keyword>
<keyword evidence="5" id="KW-0677">Repeat</keyword>
<feature type="non-terminal residue" evidence="15">
    <location>
        <position position="578"/>
    </location>
</feature>
<dbReference type="InterPro" id="IPR013087">
    <property type="entry name" value="Znf_C2H2_type"/>
</dbReference>
<keyword evidence="8" id="KW-0805">Transcription regulation</keyword>
<evidence type="ECO:0000256" key="11">
    <source>
        <dbReference type="ARBA" id="ARBA00023242"/>
    </source>
</evidence>
<evidence type="ECO:0000256" key="6">
    <source>
        <dbReference type="ARBA" id="ARBA00022771"/>
    </source>
</evidence>
<keyword evidence="7" id="KW-0862">Zinc</keyword>
<evidence type="ECO:0000256" key="1">
    <source>
        <dbReference type="ARBA" id="ARBA00003767"/>
    </source>
</evidence>
<dbReference type="InterPro" id="IPR050752">
    <property type="entry name" value="C2H2-ZF_domain"/>
</dbReference>
<feature type="domain" description="C2H2-type" evidence="14">
    <location>
        <begin position="483"/>
        <end position="510"/>
    </location>
</feature>
<dbReference type="PROSITE" id="PS00028">
    <property type="entry name" value="ZINC_FINGER_C2H2_1"/>
    <property type="match status" value="9"/>
</dbReference>
<keyword evidence="6 12" id="KW-0863">Zinc-finger</keyword>
<evidence type="ECO:0000256" key="9">
    <source>
        <dbReference type="ARBA" id="ARBA00023125"/>
    </source>
</evidence>
<evidence type="ECO:0000256" key="7">
    <source>
        <dbReference type="ARBA" id="ARBA00022833"/>
    </source>
</evidence>
<evidence type="ECO:0000256" key="8">
    <source>
        <dbReference type="ARBA" id="ARBA00023015"/>
    </source>
</evidence>
<evidence type="ECO:0000256" key="5">
    <source>
        <dbReference type="ARBA" id="ARBA00022737"/>
    </source>
</evidence>
<evidence type="ECO:0000313" key="15">
    <source>
        <dbReference type="EMBL" id="CAF98688.1"/>
    </source>
</evidence>
<dbReference type="FunFam" id="3.30.160.60:FF:002343">
    <property type="entry name" value="Zinc finger protein 33A"/>
    <property type="match status" value="1"/>
</dbReference>
<evidence type="ECO:0000256" key="13">
    <source>
        <dbReference type="SAM" id="MobiDB-lite"/>
    </source>
</evidence>
<evidence type="ECO:0000256" key="12">
    <source>
        <dbReference type="PROSITE-ProRule" id="PRU00042"/>
    </source>
</evidence>
<keyword evidence="11" id="KW-0539">Nucleus</keyword>
<comment type="similarity">
    <text evidence="3">Belongs to the krueppel C2H2-type zinc-finger protein family.</text>
</comment>
<dbReference type="FunFam" id="3.30.160.60:FF:000038">
    <property type="entry name" value="Zinc finger protein 624"/>
    <property type="match status" value="1"/>
</dbReference>
<dbReference type="GO" id="GO:0005634">
    <property type="term" value="C:nucleus"/>
    <property type="evidence" value="ECO:0007669"/>
    <property type="project" value="UniProtKB-SubCell"/>
</dbReference>
<dbReference type="KEGG" id="tng:GSTEN00016487G001"/>
<dbReference type="Pfam" id="PF00096">
    <property type="entry name" value="zf-C2H2"/>
    <property type="match status" value="9"/>
</dbReference>
<dbReference type="FunFam" id="3.30.160.60:FF:000624">
    <property type="entry name" value="zinc finger protein 697"/>
    <property type="match status" value="2"/>
</dbReference>
<dbReference type="FunFam" id="3.30.160.60:FF:000771">
    <property type="entry name" value="zinc finger protein 648"/>
    <property type="match status" value="4"/>
</dbReference>
<dbReference type="AlphaFoldDB" id="Q4SKZ4"/>
<evidence type="ECO:0000256" key="3">
    <source>
        <dbReference type="ARBA" id="ARBA00006991"/>
    </source>
</evidence>
<keyword evidence="4" id="KW-0479">Metal-binding</keyword>
<feature type="domain" description="C2H2-type" evidence="14">
    <location>
        <begin position="282"/>
        <end position="309"/>
    </location>
</feature>
<feature type="compositionally biased region" description="Pro residues" evidence="13">
    <location>
        <begin position="519"/>
        <end position="528"/>
    </location>
</feature>
<dbReference type="Gene3D" id="3.30.160.60">
    <property type="entry name" value="Classic Zinc Finger"/>
    <property type="match status" value="10"/>
</dbReference>
<feature type="region of interest" description="Disordered" evidence="13">
    <location>
        <begin position="411"/>
        <end position="456"/>
    </location>
</feature>
<feature type="domain" description="C2H2-type" evidence="14">
    <location>
        <begin position="342"/>
        <end position="369"/>
    </location>
</feature>
<protein>
    <submittedName>
        <fullName evidence="15">Chromosome 17 SCAF14563, whole genome shotgun sequence</fullName>
    </submittedName>
</protein>
<dbReference type="SMART" id="SM00355">
    <property type="entry name" value="ZnF_C2H2"/>
    <property type="match status" value="10"/>
</dbReference>
<name>Q4SKZ4_TETNG</name>